<reference evidence="4" key="1">
    <citation type="journal article" date="2018" name="DNA Res.">
        <title>Multiple hybrid de novo genome assembly of finger millet, an orphan allotetraploid crop.</title>
        <authorList>
            <person name="Hatakeyama M."/>
            <person name="Aluri S."/>
            <person name="Balachadran M.T."/>
            <person name="Sivarajan S.R."/>
            <person name="Patrignani A."/>
            <person name="Gruter S."/>
            <person name="Poveda L."/>
            <person name="Shimizu-Inatsugi R."/>
            <person name="Baeten J."/>
            <person name="Francoijs K.J."/>
            <person name="Nataraja K.N."/>
            <person name="Reddy Y.A.N."/>
            <person name="Phadnis S."/>
            <person name="Ravikumar R.L."/>
            <person name="Schlapbach R."/>
            <person name="Sreeman S.M."/>
            <person name="Shimizu K.K."/>
        </authorList>
    </citation>
    <scope>NUCLEOTIDE SEQUENCE</scope>
</reference>
<dbReference type="GO" id="GO:0016567">
    <property type="term" value="P:protein ubiquitination"/>
    <property type="evidence" value="ECO:0007669"/>
    <property type="project" value="InterPro"/>
</dbReference>
<dbReference type="InterPro" id="IPR013083">
    <property type="entry name" value="Znf_RING/FYVE/PHD"/>
</dbReference>
<dbReference type="GO" id="GO:0005634">
    <property type="term" value="C:nucleus"/>
    <property type="evidence" value="ECO:0007669"/>
    <property type="project" value="InterPro"/>
</dbReference>
<dbReference type="GO" id="GO:0004842">
    <property type="term" value="F:ubiquitin-protein transferase activity"/>
    <property type="evidence" value="ECO:0007669"/>
    <property type="project" value="InterPro"/>
</dbReference>
<keyword evidence="1" id="KW-0479">Metal-binding</keyword>
<evidence type="ECO:0000259" key="3">
    <source>
        <dbReference type="PROSITE" id="PS50089"/>
    </source>
</evidence>
<dbReference type="Proteomes" id="UP001054889">
    <property type="component" value="Unassembled WGS sequence"/>
</dbReference>
<accession>A0AAV5F722</accession>
<sequence>MSSPAAAAEEESTDVEVDEDDLDEEYYDSSDLDSDEEDEGSSDEEETRVAAEGPTCCICMEPWTCNDAHRICSIPCGHVYGRSCVEKWLNRCVKAEYTSKVIKLKAEVDSQLQQCRADNAKSIARTFSEVFDMRSKLAEQLRSDIRGLTRQALVEEAGKLVKTNFVSLKAQMKKMVEENATPMDLIEFMEQNYNKLSIIPSSPRDDEPSEAPAPL</sequence>
<keyword evidence="1" id="KW-0863">Zinc-finger</keyword>
<evidence type="ECO:0000313" key="4">
    <source>
        <dbReference type="EMBL" id="GJN30031.1"/>
    </source>
</evidence>
<dbReference type="PANTHER" id="PTHR16047">
    <property type="entry name" value="RFWD3 PROTEIN"/>
    <property type="match status" value="1"/>
</dbReference>
<dbReference type="PANTHER" id="PTHR16047:SF7">
    <property type="entry name" value="E3 UBIQUITIN-PROTEIN LIGASE RFWD3"/>
    <property type="match status" value="1"/>
</dbReference>
<keyword evidence="1" id="KW-0862">Zinc</keyword>
<organism evidence="4 5">
    <name type="scientific">Eleusine coracana subsp. coracana</name>
    <dbReference type="NCBI Taxonomy" id="191504"/>
    <lineage>
        <taxon>Eukaryota</taxon>
        <taxon>Viridiplantae</taxon>
        <taxon>Streptophyta</taxon>
        <taxon>Embryophyta</taxon>
        <taxon>Tracheophyta</taxon>
        <taxon>Spermatophyta</taxon>
        <taxon>Magnoliopsida</taxon>
        <taxon>Liliopsida</taxon>
        <taxon>Poales</taxon>
        <taxon>Poaceae</taxon>
        <taxon>PACMAD clade</taxon>
        <taxon>Chloridoideae</taxon>
        <taxon>Cynodonteae</taxon>
        <taxon>Eleusininae</taxon>
        <taxon>Eleusine</taxon>
    </lineage>
</organism>
<evidence type="ECO:0000256" key="1">
    <source>
        <dbReference type="PROSITE-ProRule" id="PRU00175"/>
    </source>
</evidence>
<dbReference type="EMBL" id="BQKI01000082">
    <property type="protein sequence ID" value="GJN30031.1"/>
    <property type="molecule type" value="Genomic_DNA"/>
</dbReference>
<keyword evidence="5" id="KW-1185">Reference proteome</keyword>
<dbReference type="InterPro" id="IPR037381">
    <property type="entry name" value="RFWD3"/>
</dbReference>
<reference evidence="4" key="2">
    <citation type="submission" date="2021-12" db="EMBL/GenBank/DDBJ databases">
        <title>Resequencing data analysis of finger millet.</title>
        <authorList>
            <person name="Hatakeyama M."/>
            <person name="Aluri S."/>
            <person name="Balachadran M.T."/>
            <person name="Sivarajan S.R."/>
            <person name="Poveda L."/>
            <person name="Shimizu-Inatsugi R."/>
            <person name="Schlapbach R."/>
            <person name="Sreeman S.M."/>
            <person name="Shimizu K.K."/>
        </authorList>
    </citation>
    <scope>NUCLEOTIDE SEQUENCE</scope>
</reference>
<evidence type="ECO:0000313" key="5">
    <source>
        <dbReference type="Proteomes" id="UP001054889"/>
    </source>
</evidence>
<feature type="domain" description="RING-type" evidence="3">
    <location>
        <begin position="56"/>
        <end position="92"/>
    </location>
</feature>
<dbReference type="GO" id="GO:0036297">
    <property type="term" value="P:interstrand cross-link repair"/>
    <property type="evidence" value="ECO:0007669"/>
    <property type="project" value="InterPro"/>
</dbReference>
<dbReference type="SUPFAM" id="SSF57850">
    <property type="entry name" value="RING/U-box"/>
    <property type="match status" value="1"/>
</dbReference>
<protein>
    <recommendedName>
        <fullName evidence="3">RING-type domain-containing protein</fullName>
    </recommendedName>
</protein>
<comment type="caution">
    <text evidence="4">The sequence shown here is derived from an EMBL/GenBank/DDBJ whole genome shotgun (WGS) entry which is preliminary data.</text>
</comment>
<dbReference type="InterPro" id="IPR001841">
    <property type="entry name" value="Znf_RING"/>
</dbReference>
<dbReference type="Gene3D" id="3.30.40.10">
    <property type="entry name" value="Zinc/RING finger domain, C3HC4 (zinc finger)"/>
    <property type="match status" value="1"/>
</dbReference>
<dbReference type="AlphaFoldDB" id="A0AAV5F722"/>
<proteinExistence type="predicted"/>
<dbReference type="PROSITE" id="PS50089">
    <property type="entry name" value="ZF_RING_2"/>
    <property type="match status" value="1"/>
</dbReference>
<gene>
    <name evidence="4" type="primary">gb18305</name>
    <name evidence="4" type="ORF">PR202_gb18305</name>
</gene>
<feature type="region of interest" description="Disordered" evidence="2">
    <location>
        <begin position="1"/>
        <end position="47"/>
    </location>
</feature>
<name>A0AAV5F722_ELECO</name>
<evidence type="ECO:0000256" key="2">
    <source>
        <dbReference type="SAM" id="MobiDB-lite"/>
    </source>
</evidence>
<dbReference type="GO" id="GO:0008270">
    <property type="term" value="F:zinc ion binding"/>
    <property type="evidence" value="ECO:0007669"/>
    <property type="project" value="UniProtKB-KW"/>
</dbReference>
<feature type="compositionally biased region" description="Acidic residues" evidence="2">
    <location>
        <begin position="8"/>
        <end position="46"/>
    </location>
</feature>